<evidence type="ECO:0000313" key="2">
    <source>
        <dbReference type="Proteomes" id="UP000019148"/>
    </source>
</evidence>
<dbReference type="EMBL" id="AZIT01000083">
    <property type="protein sequence ID" value="ETZ17216.1"/>
    <property type="molecule type" value="Genomic_DNA"/>
</dbReference>
<proteinExistence type="predicted"/>
<protein>
    <submittedName>
        <fullName evidence="1">Variable outer membrane protein</fullName>
    </submittedName>
</protein>
<sequence>MLGVLLKENEGNADFTKIQDERKDIGKLFRNQHGDSAEEAEAAKVGATIRAVKWG</sequence>
<comment type="caution">
    <text evidence="1">The sequence shown here is derived from an EMBL/GenBank/DDBJ whole genome shotgun (WGS) entry which is preliminary data.</text>
</comment>
<accession>W6TVX9</accession>
<name>W6TVX9_9SPIR</name>
<reference evidence="1 2" key="1">
    <citation type="submission" date="2013-12" db="EMBL/GenBank/DDBJ databases">
        <title>Comparative genomics of relapsing fever spirochetes.</title>
        <authorList>
            <person name="Schwan T.G."/>
            <person name="Raffel S.J."/>
            <person name="Porcella S.F."/>
        </authorList>
    </citation>
    <scope>NUCLEOTIDE SEQUENCE [LARGE SCALE GENOMIC DNA]</scope>
    <source>
        <strain evidence="1 2">CR2A</strain>
    </source>
</reference>
<dbReference type="AlphaFoldDB" id="W6TVX9"/>
<dbReference type="PATRIC" id="fig|1432657.3.peg.1750"/>
<evidence type="ECO:0000313" key="1">
    <source>
        <dbReference type="EMBL" id="ETZ17216.1"/>
    </source>
</evidence>
<gene>
    <name evidence="1" type="ORF">BDCR2A_01870</name>
</gene>
<organism evidence="1 2">
    <name type="scientific">Borrelia duttonii CR2A</name>
    <dbReference type="NCBI Taxonomy" id="1432657"/>
    <lineage>
        <taxon>Bacteria</taxon>
        <taxon>Pseudomonadati</taxon>
        <taxon>Spirochaetota</taxon>
        <taxon>Spirochaetia</taxon>
        <taxon>Spirochaetales</taxon>
        <taxon>Borreliaceae</taxon>
        <taxon>Borrelia</taxon>
    </lineage>
</organism>
<dbReference type="Proteomes" id="UP000019148">
    <property type="component" value="Unassembled WGS sequence"/>
</dbReference>